<keyword evidence="3" id="KW-1185">Reference proteome</keyword>
<feature type="domain" description="Protein kinase" evidence="1">
    <location>
        <begin position="1"/>
        <end position="99"/>
    </location>
</feature>
<dbReference type="Gene3D" id="1.10.510.10">
    <property type="entry name" value="Transferase(Phosphotransferase) domain 1"/>
    <property type="match status" value="1"/>
</dbReference>
<reference evidence="2" key="1">
    <citation type="submission" date="2021-10" db="EMBL/GenBank/DDBJ databases">
        <authorList>
            <person name="Piombo E."/>
        </authorList>
    </citation>
    <scope>NUCLEOTIDE SEQUENCE</scope>
</reference>
<dbReference type="InterPro" id="IPR000719">
    <property type="entry name" value="Prot_kinase_dom"/>
</dbReference>
<evidence type="ECO:0000259" key="1">
    <source>
        <dbReference type="PROSITE" id="PS50011"/>
    </source>
</evidence>
<dbReference type="PANTHER" id="PTHR11909">
    <property type="entry name" value="CASEIN KINASE-RELATED"/>
    <property type="match status" value="1"/>
</dbReference>
<dbReference type="AlphaFoldDB" id="A0A9N9VPE9"/>
<dbReference type="OrthoDB" id="5800476at2759"/>
<name>A0A9N9VPE9_9HYPO</name>
<comment type="caution">
    <text evidence="2">The sequence shown here is derived from an EMBL/GenBank/DDBJ whole genome shotgun (WGS) entry which is preliminary data.</text>
</comment>
<sequence length="99" mass="11021">MDGYTLGHLKIAPSNCFGRVLQALKRLQGLHRKGIIHNDIKLTNFAMGSGQNGNMLYLIDPGLATTFEEIKHTDVESQPRRAGVLYNINKQLGRPNMDS</sequence>
<protein>
    <recommendedName>
        <fullName evidence="1">Protein kinase domain-containing protein</fullName>
    </recommendedName>
</protein>
<dbReference type="Proteomes" id="UP000696573">
    <property type="component" value="Unassembled WGS sequence"/>
</dbReference>
<dbReference type="InterPro" id="IPR050235">
    <property type="entry name" value="CK1_Ser-Thr_kinase"/>
</dbReference>
<proteinExistence type="predicted"/>
<gene>
    <name evidence="2" type="ORF">CRHIZ90672A_00012958</name>
</gene>
<dbReference type="PROSITE" id="PS50011">
    <property type="entry name" value="PROTEIN_KINASE_DOM"/>
    <property type="match status" value="1"/>
</dbReference>
<evidence type="ECO:0000313" key="3">
    <source>
        <dbReference type="Proteomes" id="UP000696573"/>
    </source>
</evidence>
<dbReference type="GO" id="GO:0004672">
    <property type="term" value="F:protein kinase activity"/>
    <property type="evidence" value="ECO:0007669"/>
    <property type="project" value="InterPro"/>
</dbReference>
<accession>A0A9N9VPE9</accession>
<dbReference type="EMBL" id="CABFNQ020000737">
    <property type="protein sequence ID" value="CAH0028878.1"/>
    <property type="molecule type" value="Genomic_DNA"/>
</dbReference>
<organism evidence="2 3">
    <name type="scientific">Clonostachys rhizophaga</name>
    <dbReference type="NCBI Taxonomy" id="160324"/>
    <lineage>
        <taxon>Eukaryota</taxon>
        <taxon>Fungi</taxon>
        <taxon>Dikarya</taxon>
        <taxon>Ascomycota</taxon>
        <taxon>Pezizomycotina</taxon>
        <taxon>Sordariomycetes</taxon>
        <taxon>Hypocreomycetidae</taxon>
        <taxon>Hypocreales</taxon>
        <taxon>Bionectriaceae</taxon>
        <taxon>Clonostachys</taxon>
    </lineage>
</organism>
<evidence type="ECO:0000313" key="2">
    <source>
        <dbReference type="EMBL" id="CAH0028878.1"/>
    </source>
</evidence>
<dbReference type="SUPFAM" id="SSF56112">
    <property type="entry name" value="Protein kinase-like (PK-like)"/>
    <property type="match status" value="1"/>
</dbReference>
<dbReference type="InterPro" id="IPR011009">
    <property type="entry name" value="Kinase-like_dom_sf"/>
</dbReference>
<dbReference type="GO" id="GO:0005524">
    <property type="term" value="F:ATP binding"/>
    <property type="evidence" value="ECO:0007669"/>
    <property type="project" value="InterPro"/>
</dbReference>